<accession>A0ABQ1YCP4</accession>
<evidence type="ECO:0000313" key="2">
    <source>
        <dbReference type="Proteomes" id="UP000659344"/>
    </source>
</evidence>
<reference evidence="2" key="1">
    <citation type="journal article" date="2019" name="Int. J. Syst. Evol. Microbiol.">
        <title>The Global Catalogue of Microorganisms (GCM) 10K type strain sequencing project: providing services to taxonomists for standard genome sequencing and annotation.</title>
        <authorList>
            <consortium name="The Broad Institute Genomics Platform"/>
            <consortium name="The Broad Institute Genome Sequencing Center for Infectious Disease"/>
            <person name="Wu L."/>
            <person name="Ma J."/>
        </authorList>
    </citation>
    <scope>NUCLEOTIDE SEQUENCE [LARGE SCALE GENOMIC DNA]</scope>
    <source>
        <strain evidence="2">CGMCC 1.12769</strain>
    </source>
</reference>
<dbReference type="EMBL" id="BMFT01000001">
    <property type="protein sequence ID" value="GGH19832.1"/>
    <property type="molecule type" value="Genomic_DNA"/>
</dbReference>
<gene>
    <name evidence="1" type="ORF">GCM10008013_16790</name>
</gene>
<proteinExistence type="predicted"/>
<keyword evidence="2" id="KW-1185">Reference proteome</keyword>
<evidence type="ECO:0000313" key="1">
    <source>
        <dbReference type="EMBL" id="GGH19832.1"/>
    </source>
</evidence>
<comment type="caution">
    <text evidence="1">The sequence shown here is derived from an EMBL/GenBank/DDBJ whole genome shotgun (WGS) entry which is preliminary data.</text>
</comment>
<organism evidence="1 2">
    <name type="scientific">Paenibacillus segetis</name>
    <dbReference type="NCBI Taxonomy" id="1325360"/>
    <lineage>
        <taxon>Bacteria</taxon>
        <taxon>Bacillati</taxon>
        <taxon>Bacillota</taxon>
        <taxon>Bacilli</taxon>
        <taxon>Bacillales</taxon>
        <taxon>Paenibacillaceae</taxon>
        <taxon>Paenibacillus</taxon>
    </lineage>
</organism>
<sequence length="62" mass="6934">MLTKAFVGRFCLNQKNPVNNELLLNNAQTRNIILGEGTGMDKNAVYEKNSAYEIVVCAVFVR</sequence>
<name>A0ABQ1YCP4_9BACL</name>
<dbReference type="Proteomes" id="UP000659344">
    <property type="component" value="Unassembled WGS sequence"/>
</dbReference>
<protein>
    <submittedName>
        <fullName evidence="1">Uncharacterized protein</fullName>
    </submittedName>
</protein>